<dbReference type="Gene3D" id="3.30.70.360">
    <property type="match status" value="1"/>
</dbReference>
<evidence type="ECO:0000313" key="2">
    <source>
        <dbReference type="Proteomes" id="UP000000600"/>
    </source>
</evidence>
<dbReference type="RefSeq" id="XP_001438551.1">
    <property type="nucleotide sequence ID" value="XM_001438514.1"/>
</dbReference>
<dbReference type="GeneID" id="5024336"/>
<organism evidence="1 2">
    <name type="scientific">Paramecium tetraurelia</name>
    <dbReference type="NCBI Taxonomy" id="5888"/>
    <lineage>
        <taxon>Eukaryota</taxon>
        <taxon>Sar</taxon>
        <taxon>Alveolata</taxon>
        <taxon>Ciliophora</taxon>
        <taxon>Intramacronucleata</taxon>
        <taxon>Oligohymenophorea</taxon>
        <taxon>Peniculida</taxon>
        <taxon>Parameciidae</taxon>
        <taxon>Paramecium</taxon>
    </lineage>
</organism>
<evidence type="ECO:0000313" key="1">
    <source>
        <dbReference type="EMBL" id="CAK71154.1"/>
    </source>
</evidence>
<protein>
    <recommendedName>
        <fullName evidence="3">Peptidase M20 dimerisation domain-containing protein</fullName>
    </recommendedName>
</protein>
<dbReference type="STRING" id="5888.A0CK37"/>
<evidence type="ECO:0008006" key="3">
    <source>
        <dbReference type="Google" id="ProtNLM"/>
    </source>
</evidence>
<dbReference type="Proteomes" id="UP000000600">
    <property type="component" value="Unassembled WGS sequence"/>
</dbReference>
<dbReference type="AlphaFoldDB" id="A0CK37"/>
<dbReference type="KEGG" id="ptm:GSPATT00000867001"/>
<reference evidence="1 2" key="1">
    <citation type="journal article" date="2006" name="Nature">
        <title>Global trends of whole-genome duplications revealed by the ciliate Paramecium tetraurelia.</title>
        <authorList>
            <consortium name="Genoscope"/>
            <person name="Aury J.-M."/>
            <person name="Jaillon O."/>
            <person name="Duret L."/>
            <person name="Noel B."/>
            <person name="Jubin C."/>
            <person name="Porcel B.M."/>
            <person name="Segurens B."/>
            <person name="Daubin V."/>
            <person name="Anthouard V."/>
            <person name="Aiach N."/>
            <person name="Arnaiz O."/>
            <person name="Billaut A."/>
            <person name="Beisson J."/>
            <person name="Blanc I."/>
            <person name="Bouhouche K."/>
            <person name="Camara F."/>
            <person name="Duharcourt S."/>
            <person name="Guigo R."/>
            <person name="Gogendeau D."/>
            <person name="Katinka M."/>
            <person name="Keller A.-M."/>
            <person name="Kissmehl R."/>
            <person name="Klotz C."/>
            <person name="Koll F."/>
            <person name="Le Moue A."/>
            <person name="Lepere C."/>
            <person name="Malinsky S."/>
            <person name="Nowacki M."/>
            <person name="Nowak J.K."/>
            <person name="Plattner H."/>
            <person name="Poulain J."/>
            <person name="Ruiz F."/>
            <person name="Serrano V."/>
            <person name="Zagulski M."/>
            <person name="Dessen P."/>
            <person name="Betermier M."/>
            <person name="Weissenbach J."/>
            <person name="Scarpelli C."/>
            <person name="Schachter V."/>
            <person name="Sperling L."/>
            <person name="Meyer E."/>
            <person name="Cohen J."/>
            <person name="Wincker P."/>
        </authorList>
    </citation>
    <scope>NUCLEOTIDE SEQUENCE [LARGE SCALE GENOMIC DNA]</scope>
    <source>
        <strain evidence="1 2">Stock d4-2</strain>
    </source>
</reference>
<dbReference type="Gene3D" id="3.40.630.10">
    <property type="entry name" value="Zn peptidases"/>
    <property type="match status" value="1"/>
</dbReference>
<dbReference type="EMBL" id="CT868096">
    <property type="protein sequence ID" value="CAK71154.1"/>
    <property type="molecule type" value="Genomic_DNA"/>
</dbReference>
<dbReference type="HOGENOM" id="CLU_1707687_0_0_1"/>
<gene>
    <name evidence="1" type="ORF">GSPATT00000867001</name>
</gene>
<dbReference type="OrthoDB" id="10563947at2759"/>
<keyword evidence="2" id="KW-1185">Reference proteome</keyword>
<dbReference type="InParanoid" id="A0CK37"/>
<proteinExistence type="predicted"/>
<sequence>MCHCQVLDERVHSGDASGVVPSSFRIQRLLLDRIDNPNTGEVVEDFQVNIPREDIYKLKRQLKIQCPIKLTISGLTHLKCFLIVLQEKCINLSSIPLMNTLKQQYPKAQFIVTGILGPNSNAHGLNEFLHIPFTKSLISCIRNFVTRLQIHLKK</sequence>
<name>A0CK37_PARTE</name>
<accession>A0CK37</accession>